<proteinExistence type="inferred from homology"/>
<feature type="transmembrane region" description="Helical" evidence="10">
    <location>
        <begin position="138"/>
        <end position="161"/>
    </location>
</feature>
<dbReference type="EMBL" id="JBBPCO010000001">
    <property type="protein sequence ID" value="MEK8088488.1"/>
    <property type="molecule type" value="Genomic_DNA"/>
</dbReference>
<gene>
    <name evidence="10 12" type="primary">tolQ</name>
    <name evidence="12" type="ORF">WOB96_01800</name>
</gene>
<dbReference type="HAMAP" id="MF_02202">
    <property type="entry name" value="TolQ"/>
    <property type="match status" value="1"/>
</dbReference>
<feature type="domain" description="MotA/TolQ/ExbB proton channel" evidence="11">
    <location>
        <begin position="88"/>
        <end position="218"/>
    </location>
</feature>
<evidence type="ECO:0000256" key="3">
    <source>
        <dbReference type="ARBA" id="ARBA00022475"/>
    </source>
</evidence>
<dbReference type="Pfam" id="PF01618">
    <property type="entry name" value="MotA_ExbB"/>
    <property type="match status" value="1"/>
</dbReference>
<evidence type="ECO:0000259" key="11">
    <source>
        <dbReference type="Pfam" id="PF01618"/>
    </source>
</evidence>
<keyword evidence="5 10" id="KW-0132">Cell division</keyword>
<comment type="similarity">
    <text evidence="2 10">Belongs to the ExbB/TolQ family.</text>
</comment>
<dbReference type="InterPro" id="IPR050790">
    <property type="entry name" value="ExbB/TolQ_transport"/>
</dbReference>
<comment type="caution">
    <text evidence="12">The sequence shown here is derived from an EMBL/GenBank/DDBJ whole genome shotgun (WGS) entry which is preliminary data.</text>
</comment>
<keyword evidence="9 10" id="KW-0131">Cell cycle</keyword>
<feature type="transmembrane region" description="Helical" evidence="10">
    <location>
        <begin position="30"/>
        <end position="48"/>
    </location>
</feature>
<organism evidence="12 13">
    <name type="scientific">Thermithiobacillus plumbiphilus</name>
    <dbReference type="NCBI Taxonomy" id="1729899"/>
    <lineage>
        <taxon>Bacteria</taxon>
        <taxon>Pseudomonadati</taxon>
        <taxon>Pseudomonadota</taxon>
        <taxon>Acidithiobacillia</taxon>
        <taxon>Acidithiobacillales</taxon>
        <taxon>Thermithiobacillaceae</taxon>
        <taxon>Thermithiobacillus</taxon>
    </lineage>
</organism>
<evidence type="ECO:0000313" key="12">
    <source>
        <dbReference type="EMBL" id="MEK8088488.1"/>
    </source>
</evidence>
<keyword evidence="4 10" id="KW-0997">Cell inner membrane</keyword>
<keyword evidence="6 10" id="KW-0812">Transmembrane</keyword>
<evidence type="ECO:0000256" key="4">
    <source>
        <dbReference type="ARBA" id="ARBA00022519"/>
    </source>
</evidence>
<sequence length="237" mass="26386">MNDLAALTAAAPGQLSILHLITQASWTVKGVLALLLLASLASWTMIFWKWARMRFAQRALHRFEDRFWRESDLRQLYQDSSADPELEQGSGAIFRAGYKEFMRLRQQVGTKAQDALDASRRAMRVALMREVEGLESHLAFLATVGSISPFIGLFGTVWGIMHAFTNIGAAQQATLATVAPAIAEALIATAAGLFAAIPAAVAYNYFTHDLDRLNARYEAFLEEFSNILNRHIQERQL</sequence>
<evidence type="ECO:0000256" key="8">
    <source>
        <dbReference type="ARBA" id="ARBA00023136"/>
    </source>
</evidence>
<comment type="subunit">
    <text evidence="10">The Tol-Pal system is composed of five core proteins: the inner membrane proteins TolA, TolQ and TolR, the periplasmic protein TolB and the outer membrane protein Pal. They form a network linking the inner and outer membranes and the peptidoglycan layer.</text>
</comment>
<keyword evidence="7 10" id="KW-1133">Transmembrane helix</keyword>
<evidence type="ECO:0000256" key="6">
    <source>
        <dbReference type="ARBA" id="ARBA00022692"/>
    </source>
</evidence>
<accession>A0ABU9D718</accession>
<dbReference type="InterPro" id="IPR014163">
    <property type="entry name" value="Tol-Pal_TolQ"/>
</dbReference>
<dbReference type="PANTHER" id="PTHR30625">
    <property type="entry name" value="PROTEIN TOLQ"/>
    <property type="match status" value="1"/>
</dbReference>
<dbReference type="NCBIfam" id="TIGR02796">
    <property type="entry name" value="tolQ"/>
    <property type="match status" value="1"/>
</dbReference>
<name>A0ABU9D718_9PROT</name>
<comment type="function">
    <text evidence="10">Part of the Tol-Pal system, which plays a role in outer membrane invagination during cell division and is important for maintaining outer membrane integrity.</text>
</comment>
<protein>
    <recommendedName>
        <fullName evidence="10">Tol-Pal system protein TolQ</fullName>
    </recommendedName>
</protein>
<evidence type="ECO:0000256" key="7">
    <source>
        <dbReference type="ARBA" id="ARBA00022989"/>
    </source>
</evidence>
<keyword evidence="8 10" id="KW-0472">Membrane</keyword>
<evidence type="ECO:0000256" key="10">
    <source>
        <dbReference type="HAMAP-Rule" id="MF_02202"/>
    </source>
</evidence>
<evidence type="ECO:0000256" key="5">
    <source>
        <dbReference type="ARBA" id="ARBA00022618"/>
    </source>
</evidence>
<dbReference type="Proteomes" id="UP001446205">
    <property type="component" value="Unassembled WGS sequence"/>
</dbReference>
<evidence type="ECO:0000256" key="9">
    <source>
        <dbReference type="ARBA" id="ARBA00023306"/>
    </source>
</evidence>
<keyword evidence="3 10" id="KW-1003">Cell membrane</keyword>
<comment type="subcellular location">
    <subcellularLocation>
        <location evidence="10">Cell inner membrane</location>
        <topology evidence="10">Multi-pass membrane protein</topology>
    </subcellularLocation>
    <subcellularLocation>
        <location evidence="1">Cell membrane</location>
        <topology evidence="1">Multi-pass membrane protein</topology>
    </subcellularLocation>
</comment>
<dbReference type="PANTHER" id="PTHR30625:SF3">
    <property type="entry name" value="TOL-PAL SYSTEM PROTEIN TOLQ"/>
    <property type="match status" value="1"/>
</dbReference>
<reference evidence="12 13" key="1">
    <citation type="submission" date="2024-04" db="EMBL/GenBank/DDBJ databases">
        <authorList>
            <person name="Abashina T."/>
            <person name="Shaikin A."/>
        </authorList>
    </citation>
    <scope>NUCLEOTIDE SEQUENCE [LARGE SCALE GENOMIC DNA]</scope>
    <source>
        <strain evidence="12 13">AAFK</strain>
    </source>
</reference>
<keyword evidence="13" id="KW-1185">Reference proteome</keyword>
<evidence type="ECO:0000256" key="2">
    <source>
        <dbReference type="ARBA" id="ARBA00010442"/>
    </source>
</evidence>
<dbReference type="InterPro" id="IPR002898">
    <property type="entry name" value="MotA_ExbB_proton_chnl"/>
</dbReference>
<evidence type="ECO:0000256" key="1">
    <source>
        <dbReference type="ARBA" id="ARBA00004651"/>
    </source>
</evidence>
<dbReference type="RefSeq" id="WP_341369550.1">
    <property type="nucleotide sequence ID" value="NZ_JBBPCO010000001.1"/>
</dbReference>
<feature type="transmembrane region" description="Helical" evidence="10">
    <location>
        <begin position="181"/>
        <end position="206"/>
    </location>
</feature>
<evidence type="ECO:0000313" key="13">
    <source>
        <dbReference type="Proteomes" id="UP001446205"/>
    </source>
</evidence>